<dbReference type="Proteomes" id="UP001234297">
    <property type="component" value="Chromosome 11"/>
</dbReference>
<accession>A0ACC2KWU0</accession>
<evidence type="ECO:0000313" key="2">
    <source>
        <dbReference type="Proteomes" id="UP001234297"/>
    </source>
</evidence>
<evidence type="ECO:0000313" key="1">
    <source>
        <dbReference type="EMBL" id="KAJ8625578.1"/>
    </source>
</evidence>
<gene>
    <name evidence="1" type="ORF">MRB53_034108</name>
</gene>
<proteinExistence type="predicted"/>
<dbReference type="EMBL" id="CM056819">
    <property type="protein sequence ID" value="KAJ8625578.1"/>
    <property type="molecule type" value="Genomic_DNA"/>
</dbReference>
<name>A0ACC2KWU0_PERAE</name>
<reference evidence="1 2" key="1">
    <citation type="journal article" date="2022" name="Hortic Res">
        <title>A haplotype resolved chromosomal level avocado genome allows analysis of novel avocado genes.</title>
        <authorList>
            <person name="Nath O."/>
            <person name="Fletcher S.J."/>
            <person name="Hayward A."/>
            <person name="Shaw L.M."/>
            <person name="Masouleh A.K."/>
            <person name="Furtado A."/>
            <person name="Henry R.J."/>
            <person name="Mitter N."/>
        </authorList>
    </citation>
    <scope>NUCLEOTIDE SEQUENCE [LARGE SCALE GENOMIC DNA]</scope>
    <source>
        <strain evidence="2">cv. Hass</strain>
    </source>
</reference>
<protein>
    <submittedName>
        <fullName evidence="1">Uncharacterized protein</fullName>
    </submittedName>
</protein>
<sequence>MQTKTTHFIFSLFAFSFISLLLSSIPAASDPQTRLLLEACSRYNASSTAAFFSNLNNTLSDLRSQLNSTRFAIATNALVSDPVYGLFQCRDYLSTADCISCFTVADSMIRNCSAANGARIIFDGCYLRYESNNFFDQTTQVGNSGFCGNQTVSKESGFNDTAGQLLRDLMVATPRISGFYAAVKREGGGGAVVYGVAQCATTVSESGCGDCLRVAYGNIQKCPPDADGRALDAGCFLRYSNTAFFSANQSMNISPYLSRGSKKKKAIIGGVVGGVAVVFLLLLLMFVIFVRTKKNKKTQKGDILGATELRGPVNFRYKDLKSATKNFNEENKLGGGGFGDVYKGVLKNGKIVAVKKLIIDQSSRAKADFESEAKLISNVHHRNLIRLLGCCKKGSQLLLIYEYMANGSLDKGYTAPEYAIHGQLSEKVDTYSFGVVVLEIISGLKSNDVNREPAKQYLLEWAWNLHENDMLMDLVDEKLNRNECTTGELKKVIDIALMCTQSSVASRPTMSEVVVMLLSNSETVQEPTRPAFVDVTNRVRGGTTPSTGSSPSIATVSTSLSAR</sequence>
<organism evidence="1 2">
    <name type="scientific">Persea americana</name>
    <name type="common">Avocado</name>
    <dbReference type="NCBI Taxonomy" id="3435"/>
    <lineage>
        <taxon>Eukaryota</taxon>
        <taxon>Viridiplantae</taxon>
        <taxon>Streptophyta</taxon>
        <taxon>Embryophyta</taxon>
        <taxon>Tracheophyta</taxon>
        <taxon>Spermatophyta</taxon>
        <taxon>Magnoliopsida</taxon>
        <taxon>Magnoliidae</taxon>
        <taxon>Laurales</taxon>
        <taxon>Lauraceae</taxon>
        <taxon>Persea</taxon>
    </lineage>
</organism>
<comment type="caution">
    <text evidence="1">The sequence shown here is derived from an EMBL/GenBank/DDBJ whole genome shotgun (WGS) entry which is preliminary data.</text>
</comment>
<keyword evidence="2" id="KW-1185">Reference proteome</keyword>